<evidence type="ECO:0000313" key="5">
    <source>
        <dbReference type="Proteomes" id="UP000008718"/>
    </source>
</evidence>
<gene>
    <name evidence="4" type="ordered locus">Palpr_1616</name>
</gene>
<dbReference type="PANTHER" id="PTHR30570">
    <property type="entry name" value="PERIPLASMIC PHOSPHATE BINDING COMPONENT OF PHOSPHATE ABC TRANSPORTER"/>
    <property type="match status" value="1"/>
</dbReference>
<feature type="domain" description="PBP" evidence="3">
    <location>
        <begin position="23"/>
        <end position="289"/>
    </location>
</feature>
<feature type="chain" id="PRO_5003189413" evidence="2">
    <location>
        <begin position="24"/>
        <end position="316"/>
    </location>
</feature>
<protein>
    <submittedName>
        <fullName evidence="4">Phosphate ABC transporter substrate-binding protein, PhoT family</fullName>
    </submittedName>
</protein>
<evidence type="ECO:0000313" key="4">
    <source>
        <dbReference type="EMBL" id="ADQ79759.1"/>
    </source>
</evidence>
<reference key="1">
    <citation type="submission" date="2010-11" db="EMBL/GenBank/DDBJ databases">
        <title>The complete genome of Paludibacter propionicigenes DSM 17365.</title>
        <authorList>
            <consortium name="US DOE Joint Genome Institute (JGI-PGF)"/>
            <person name="Lucas S."/>
            <person name="Copeland A."/>
            <person name="Lapidus A."/>
            <person name="Bruce D."/>
            <person name="Goodwin L."/>
            <person name="Pitluck S."/>
            <person name="Kyrpides N."/>
            <person name="Mavromatis K."/>
            <person name="Ivanova N."/>
            <person name="Munk A.C."/>
            <person name="Brettin T."/>
            <person name="Detter J.C."/>
            <person name="Han C."/>
            <person name="Tapia R."/>
            <person name="Land M."/>
            <person name="Hauser L."/>
            <person name="Markowitz V."/>
            <person name="Cheng J.-F."/>
            <person name="Hugenholtz P."/>
            <person name="Woyke T."/>
            <person name="Wu D."/>
            <person name="Gronow S."/>
            <person name="Wellnitz S."/>
            <person name="Brambilla E."/>
            <person name="Klenk H.-P."/>
            <person name="Eisen J.A."/>
        </authorList>
    </citation>
    <scope>NUCLEOTIDE SEQUENCE</scope>
    <source>
        <strain>WB4</strain>
    </source>
</reference>
<evidence type="ECO:0000256" key="2">
    <source>
        <dbReference type="SAM" id="SignalP"/>
    </source>
</evidence>
<evidence type="ECO:0000259" key="3">
    <source>
        <dbReference type="Pfam" id="PF12849"/>
    </source>
</evidence>
<accession>E4T4W5</accession>
<dbReference type="RefSeq" id="WP_013445128.1">
    <property type="nucleotide sequence ID" value="NC_014734.1"/>
</dbReference>
<dbReference type="InterPro" id="IPR050811">
    <property type="entry name" value="Phosphate_ABC_transporter"/>
</dbReference>
<dbReference type="Pfam" id="PF12849">
    <property type="entry name" value="PBP_like_2"/>
    <property type="match status" value="1"/>
</dbReference>
<dbReference type="SUPFAM" id="SSF53850">
    <property type="entry name" value="Periplasmic binding protein-like II"/>
    <property type="match status" value="1"/>
</dbReference>
<name>E4T4W5_PALPW</name>
<dbReference type="Proteomes" id="UP000008718">
    <property type="component" value="Chromosome"/>
</dbReference>
<dbReference type="AlphaFoldDB" id="E4T4W5"/>
<keyword evidence="5" id="KW-1185">Reference proteome</keyword>
<reference evidence="4 5" key="2">
    <citation type="journal article" date="2011" name="Stand. Genomic Sci.">
        <title>Complete genome sequence of Paludibacter propionicigenes type strain (WB4).</title>
        <authorList>
            <person name="Gronow S."/>
            <person name="Munk C."/>
            <person name="Lapidus A."/>
            <person name="Nolan M."/>
            <person name="Lucas S."/>
            <person name="Hammon N."/>
            <person name="Deshpande S."/>
            <person name="Cheng J.F."/>
            <person name="Tapia R."/>
            <person name="Han C."/>
            <person name="Goodwin L."/>
            <person name="Pitluck S."/>
            <person name="Liolios K."/>
            <person name="Ivanova N."/>
            <person name="Mavromatis K."/>
            <person name="Mikhailova N."/>
            <person name="Pati A."/>
            <person name="Chen A."/>
            <person name="Palaniappan K."/>
            <person name="Land M."/>
            <person name="Hauser L."/>
            <person name="Chang Y.J."/>
            <person name="Jeffries C.D."/>
            <person name="Brambilla E."/>
            <person name="Rohde M."/>
            <person name="Goker M."/>
            <person name="Detter J.C."/>
            <person name="Woyke T."/>
            <person name="Bristow J."/>
            <person name="Eisen J.A."/>
            <person name="Markowitz V."/>
            <person name="Hugenholtz P."/>
            <person name="Kyrpides N.C."/>
            <person name="Klenk H.P."/>
        </authorList>
    </citation>
    <scope>NUCLEOTIDE SEQUENCE [LARGE SCALE GENOMIC DNA]</scope>
    <source>
        <strain evidence="5">DSM 17365 / JCM 13257 / WB4</strain>
    </source>
</reference>
<proteinExistence type="predicted"/>
<keyword evidence="1 2" id="KW-0732">Signal</keyword>
<dbReference type="STRING" id="694427.Palpr_1616"/>
<dbReference type="Gene3D" id="3.40.190.10">
    <property type="entry name" value="Periplasmic binding protein-like II"/>
    <property type="match status" value="2"/>
</dbReference>
<sequence>MKKIVTLTLVFAVILGLTNQVQAQKNELKGQISLSGAFALYPLAVKWAEEFKKLHPNVKIDVSGGGAGKGITDALAKVVDLGMVSREVKPEEVAQGAWFVAVAKDAVVPTINAKNPKIKELLAKGLTQAAATKIFITEEYKTWGQVLGVQSNIPLHLYVRSDACGAGETWAKYLGNKKQEDLKGTAVFGDPGVASAVQKDPLGLGYNNIAYAYDLKTKKPNSGILVLPIDVNNNGKIDAAENFYATSNQLISAIAQGKYPSPPARDLYLVANGKPTNPAVVAFLKFILTEGQKYNVPNGYISLPKEKLNKGIAKLK</sequence>
<dbReference type="KEGG" id="ppn:Palpr_1616"/>
<dbReference type="HOGENOM" id="CLU_854223_0_0_10"/>
<organism evidence="4 5">
    <name type="scientific">Paludibacter propionicigenes (strain DSM 17365 / JCM 13257 / WB4)</name>
    <dbReference type="NCBI Taxonomy" id="694427"/>
    <lineage>
        <taxon>Bacteria</taxon>
        <taxon>Pseudomonadati</taxon>
        <taxon>Bacteroidota</taxon>
        <taxon>Bacteroidia</taxon>
        <taxon>Bacteroidales</taxon>
        <taxon>Paludibacteraceae</taxon>
        <taxon>Paludibacter</taxon>
    </lineage>
</organism>
<evidence type="ECO:0000256" key="1">
    <source>
        <dbReference type="ARBA" id="ARBA00022729"/>
    </source>
</evidence>
<dbReference type="OrthoDB" id="1082996at2"/>
<feature type="signal peptide" evidence="2">
    <location>
        <begin position="1"/>
        <end position="23"/>
    </location>
</feature>
<dbReference type="PANTHER" id="PTHR30570:SF1">
    <property type="entry name" value="PHOSPHATE-BINDING PROTEIN PSTS"/>
    <property type="match status" value="1"/>
</dbReference>
<dbReference type="InterPro" id="IPR024370">
    <property type="entry name" value="PBP_domain"/>
</dbReference>
<dbReference type="EMBL" id="CP002345">
    <property type="protein sequence ID" value="ADQ79759.1"/>
    <property type="molecule type" value="Genomic_DNA"/>
</dbReference>
<dbReference type="eggNOG" id="COG0226">
    <property type="taxonomic scope" value="Bacteria"/>
</dbReference>